<sequence>MTQALEIVSQDTNRKMGTILVDRLGRPDRIGILTVGPDLPGQDEFKFQITIRAENPEEGNMEWGLSQNLIHSTRLACYQDGSCMNTRPTNNQVPILDGGADIIPWFDNDAFETLPADGSTIQVAITDGPQIDVADNIYLSAQGAGGPTSPLQAFTVDETFRISLTSKKTLPDGTNMFGVVFQCDWSYSYTFNTLSDGQTTTPTATTCVERNPEAPILSGPVATESAFRQYNPDTNKPFNEVRFTEGRNPEDPQRRSVEFRA</sequence>
<evidence type="ECO:0000313" key="2">
    <source>
        <dbReference type="EMBL" id="KAF2117860.1"/>
    </source>
</evidence>
<feature type="compositionally biased region" description="Basic and acidic residues" evidence="1">
    <location>
        <begin position="242"/>
        <end position="261"/>
    </location>
</feature>
<gene>
    <name evidence="2" type="ORF">BDV96DRAFT_679713</name>
</gene>
<dbReference type="EMBL" id="ML977318">
    <property type="protein sequence ID" value="KAF2117860.1"/>
    <property type="molecule type" value="Genomic_DNA"/>
</dbReference>
<proteinExistence type="predicted"/>
<dbReference type="Proteomes" id="UP000799770">
    <property type="component" value="Unassembled WGS sequence"/>
</dbReference>
<dbReference type="OrthoDB" id="5506600at2759"/>
<protein>
    <submittedName>
        <fullName evidence="2">Uncharacterized protein</fullName>
    </submittedName>
</protein>
<name>A0A6A5ZEB1_9PLEO</name>
<reference evidence="2" key="1">
    <citation type="journal article" date="2020" name="Stud. Mycol.">
        <title>101 Dothideomycetes genomes: a test case for predicting lifestyles and emergence of pathogens.</title>
        <authorList>
            <person name="Haridas S."/>
            <person name="Albert R."/>
            <person name="Binder M."/>
            <person name="Bloem J."/>
            <person name="Labutti K."/>
            <person name="Salamov A."/>
            <person name="Andreopoulos B."/>
            <person name="Baker S."/>
            <person name="Barry K."/>
            <person name="Bills G."/>
            <person name="Bluhm B."/>
            <person name="Cannon C."/>
            <person name="Castanera R."/>
            <person name="Culley D."/>
            <person name="Daum C."/>
            <person name="Ezra D."/>
            <person name="Gonzalez J."/>
            <person name="Henrissat B."/>
            <person name="Kuo A."/>
            <person name="Liang C."/>
            <person name="Lipzen A."/>
            <person name="Lutzoni F."/>
            <person name="Magnuson J."/>
            <person name="Mondo S."/>
            <person name="Nolan M."/>
            <person name="Ohm R."/>
            <person name="Pangilinan J."/>
            <person name="Park H.-J."/>
            <person name="Ramirez L."/>
            <person name="Alfaro M."/>
            <person name="Sun H."/>
            <person name="Tritt A."/>
            <person name="Yoshinaga Y."/>
            <person name="Zwiers L.-H."/>
            <person name="Turgeon B."/>
            <person name="Goodwin S."/>
            <person name="Spatafora J."/>
            <person name="Crous P."/>
            <person name="Grigoriev I."/>
        </authorList>
    </citation>
    <scope>NUCLEOTIDE SEQUENCE</scope>
    <source>
        <strain evidence="2">CBS 627.86</strain>
    </source>
</reference>
<accession>A0A6A5ZEB1</accession>
<dbReference type="AlphaFoldDB" id="A0A6A5ZEB1"/>
<evidence type="ECO:0000313" key="3">
    <source>
        <dbReference type="Proteomes" id="UP000799770"/>
    </source>
</evidence>
<keyword evidence="3" id="KW-1185">Reference proteome</keyword>
<feature type="region of interest" description="Disordered" evidence="1">
    <location>
        <begin position="229"/>
        <end position="261"/>
    </location>
</feature>
<organism evidence="2 3">
    <name type="scientific">Lophiotrema nucula</name>
    <dbReference type="NCBI Taxonomy" id="690887"/>
    <lineage>
        <taxon>Eukaryota</taxon>
        <taxon>Fungi</taxon>
        <taxon>Dikarya</taxon>
        <taxon>Ascomycota</taxon>
        <taxon>Pezizomycotina</taxon>
        <taxon>Dothideomycetes</taxon>
        <taxon>Pleosporomycetidae</taxon>
        <taxon>Pleosporales</taxon>
        <taxon>Lophiotremataceae</taxon>
        <taxon>Lophiotrema</taxon>
    </lineage>
</organism>
<evidence type="ECO:0000256" key="1">
    <source>
        <dbReference type="SAM" id="MobiDB-lite"/>
    </source>
</evidence>